<dbReference type="EMBL" id="ML991801">
    <property type="protein sequence ID" value="KAF2234048.1"/>
    <property type="molecule type" value="Genomic_DNA"/>
</dbReference>
<name>A0A6A6H864_VIRVR</name>
<accession>A0A6A6H864</accession>
<dbReference type="Pfam" id="PF13516">
    <property type="entry name" value="LRR_6"/>
    <property type="match status" value="1"/>
</dbReference>
<dbReference type="PANTHER" id="PTHR15454:SF69">
    <property type="entry name" value="SERINE_THREONINE-PROTEIN KINASE 11-INTERACTING PROTEIN"/>
    <property type="match status" value="1"/>
</dbReference>
<dbReference type="InterPro" id="IPR032675">
    <property type="entry name" value="LRR_dom_sf"/>
</dbReference>
<dbReference type="SUPFAM" id="SSF52075">
    <property type="entry name" value="Outer arm dynein light chain 1"/>
    <property type="match status" value="1"/>
</dbReference>
<feature type="region of interest" description="Disordered" evidence="5">
    <location>
        <begin position="515"/>
        <end position="664"/>
    </location>
</feature>
<proteinExistence type="predicted"/>
<evidence type="ECO:0000256" key="3">
    <source>
        <dbReference type="ARBA" id="ARBA00022614"/>
    </source>
</evidence>
<feature type="compositionally biased region" description="Basic and acidic residues" evidence="5">
    <location>
        <begin position="515"/>
        <end position="525"/>
    </location>
</feature>
<keyword evidence="4" id="KW-0677">Repeat</keyword>
<feature type="compositionally biased region" description="Low complexity" evidence="5">
    <location>
        <begin position="313"/>
        <end position="335"/>
    </location>
</feature>
<dbReference type="Proteomes" id="UP000800092">
    <property type="component" value="Unassembled WGS sequence"/>
</dbReference>
<evidence type="ECO:0008006" key="8">
    <source>
        <dbReference type="Google" id="ProtNLM"/>
    </source>
</evidence>
<dbReference type="SMART" id="SM00369">
    <property type="entry name" value="LRR_TYP"/>
    <property type="match status" value="3"/>
</dbReference>
<evidence type="ECO:0000256" key="4">
    <source>
        <dbReference type="ARBA" id="ARBA00022737"/>
    </source>
</evidence>
<feature type="compositionally biased region" description="Polar residues" evidence="5">
    <location>
        <begin position="593"/>
        <end position="607"/>
    </location>
</feature>
<keyword evidence="3" id="KW-0433">Leucine-rich repeat</keyword>
<evidence type="ECO:0000313" key="6">
    <source>
        <dbReference type="EMBL" id="KAF2234048.1"/>
    </source>
</evidence>
<keyword evidence="2" id="KW-0963">Cytoplasm</keyword>
<evidence type="ECO:0000313" key="7">
    <source>
        <dbReference type="Proteomes" id="UP000800092"/>
    </source>
</evidence>
<dbReference type="Pfam" id="PF13855">
    <property type="entry name" value="LRR_8"/>
    <property type="match status" value="1"/>
</dbReference>
<dbReference type="GO" id="GO:0005737">
    <property type="term" value="C:cytoplasm"/>
    <property type="evidence" value="ECO:0007669"/>
    <property type="project" value="UniProtKB-SubCell"/>
</dbReference>
<dbReference type="InterPro" id="IPR003591">
    <property type="entry name" value="Leu-rich_rpt_typical-subtyp"/>
</dbReference>
<evidence type="ECO:0000256" key="1">
    <source>
        <dbReference type="ARBA" id="ARBA00004496"/>
    </source>
</evidence>
<keyword evidence="7" id="KW-1185">Reference proteome</keyword>
<feature type="region of interest" description="Disordered" evidence="5">
    <location>
        <begin position="702"/>
        <end position="743"/>
    </location>
</feature>
<dbReference type="Gene3D" id="3.80.10.10">
    <property type="entry name" value="Ribonuclease Inhibitor"/>
    <property type="match status" value="2"/>
</dbReference>
<sequence>MNTEDGQAFVKNLAYFVRTHEKALANALHLQKQPSKHASSLSGSSSLAAFGFSSQHVKPAKMTLTPHHLYYLLSRFEEMNISVGPMNVRLENIHADLGPANYVSFLGSVHKSKGTSDRDSIHSISSIRSVMSGMSALWSNLGLSSDSNAKLEKQKLALQEDLKYLYSAFTKIPCLRVGPDNKARLIAGYEEFPFDSAVPLYAFKNLGSLEICDLDFRQFFGWDKLAEQLRSLTIKRGSVDDPADILSNIVLDDMDRRRRRSAKSPSSATLPWPAPSPSFKPPDSATSAYSPESPLTPDRRVTLGSPRGVQLMRSGSRESGSSGSSRATTPRSSSTNLVLNALPASKWRFLRHLSLADNGLTTLSALSLWPMCNTLQSFDLSSNHFGEVPDSLASLTSLRALNLSNCMISSLHSLTRSPLPAITTLNLRANRLASIAGIEGLLALERLDLRDNKITDPDELARVTSLPNIREIYVSRNPFTKTHSNFRVTIFNLFRKMPGYTEDILIDTTGPSYTERKQLVDRAPERTVIPVVKPPQEEDTSPASPQPKRQALDYSKITAKDPSSRTEPANITEGYSPGTQRRRKAPKKRLVELSTTESWQRSHSESVGSPEGALDEIARDHVHNSPGQNTMAQYQGGHREQSDLPSFDGSNTARLSIPMTNGSTEAGREEYVNSTLTGEAYRRKIEALRNDLGNTWLSALGDDGWAGQKPSGQFPEKDVSPPAYKPHQEGRSMSQGITSGTRT</sequence>
<evidence type="ECO:0000256" key="2">
    <source>
        <dbReference type="ARBA" id="ARBA00022490"/>
    </source>
</evidence>
<dbReference type="AlphaFoldDB" id="A0A6A6H864"/>
<dbReference type="PANTHER" id="PTHR15454">
    <property type="entry name" value="NISCHARIN RELATED"/>
    <property type="match status" value="1"/>
</dbReference>
<reference evidence="6" key="1">
    <citation type="journal article" date="2020" name="Stud. Mycol.">
        <title>101 Dothideomycetes genomes: a test case for predicting lifestyles and emergence of pathogens.</title>
        <authorList>
            <person name="Haridas S."/>
            <person name="Albert R."/>
            <person name="Binder M."/>
            <person name="Bloem J."/>
            <person name="Labutti K."/>
            <person name="Salamov A."/>
            <person name="Andreopoulos B."/>
            <person name="Baker S."/>
            <person name="Barry K."/>
            <person name="Bills G."/>
            <person name="Bluhm B."/>
            <person name="Cannon C."/>
            <person name="Castanera R."/>
            <person name="Culley D."/>
            <person name="Daum C."/>
            <person name="Ezra D."/>
            <person name="Gonzalez J."/>
            <person name="Henrissat B."/>
            <person name="Kuo A."/>
            <person name="Liang C."/>
            <person name="Lipzen A."/>
            <person name="Lutzoni F."/>
            <person name="Magnuson J."/>
            <person name="Mondo S."/>
            <person name="Nolan M."/>
            <person name="Ohm R."/>
            <person name="Pangilinan J."/>
            <person name="Park H.-J."/>
            <person name="Ramirez L."/>
            <person name="Alfaro M."/>
            <person name="Sun H."/>
            <person name="Tritt A."/>
            <person name="Yoshinaga Y."/>
            <person name="Zwiers L.-H."/>
            <person name="Turgeon B."/>
            <person name="Goodwin S."/>
            <person name="Spatafora J."/>
            <person name="Crous P."/>
            <person name="Grigoriev I."/>
        </authorList>
    </citation>
    <scope>NUCLEOTIDE SEQUENCE</scope>
    <source>
        <strain evidence="6">Tuck. ex Michener</strain>
    </source>
</reference>
<organism evidence="6 7">
    <name type="scientific">Viridothelium virens</name>
    <name type="common">Speckled blister lichen</name>
    <name type="synonym">Trypethelium virens</name>
    <dbReference type="NCBI Taxonomy" id="1048519"/>
    <lineage>
        <taxon>Eukaryota</taxon>
        <taxon>Fungi</taxon>
        <taxon>Dikarya</taxon>
        <taxon>Ascomycota</taxon>
        <taxon>Pezizomycotina</taxon>
        <taxon>Dothideomycetes</taxon>
        <taxon>Dothideomycetes incertae sedis</taxon>
        <taxon>Trypetheliales</taxon>
        <taxon>Trypetheliaceae</taxon>
        <taxon>Viridothelium</taxon>
    </lineage>
</organism>
<protein>
    <recommendedName>
        <fullName evidence="8">L domain-like protein</fullName>
    </recommendedName>
</protein>
<feature type="region of interest" description="Disordered" evidence="5">
    <location>
        <begin position="256"/>
        <end position="335"/>
    </location>
</feature>
<gene>
    <name evidence="6" type="ORF">EV356DRAFT_447297</name>
</gene>
<feature type="compositionally biased region" description="Polar residues" evidence="5">
    <location>
        <begin position="731"/>
        <end position="743"/>
    </location>
</feature>
<dbReference type="PROSITE" id="PS51450">
    <property type="entry name" value="LRR"/>
    <property type="match status" value="4"/>
</dbReference>
<dbReference type="InterPro" id="IPR001611">
    <property type="entry name" value="Leu-rich_rpt"/>
</dbReference>
<evidence type="ECO:0000256" key="5">
    <source>
        <dbReference type="SAM" id="MobiDB-lite"/>
    </source>
</evidence>
<comment type="subcellular location">
    <subcellularLocation>
        <location evidence="1">Cytoplasm</location>
    </subcellularLocation>
</comment>
<dbReference type="FunFam" id="3.80.10.10:FF:000273">
    <property type="entry name" value="Leucine Rich Repeat domain protein"/>
    <property type="match status" value="1"/>
</dbReference>
<feature type="compositionally biased region" description="Polar residues" evidence="5">
    <location>
        <begin position="648"/>
        <end position="664"/>
    </location>
</feature>
<dbReference type="OrthoDB" id="676979at2759"/>